<name>A0A2T7NDI6_POMCA</name>
<dbReference type="AlphaFoldDB" id="A0A2T7NDI6"/>
<proteinExistence type="predicted"/>
<evidence type="ECO:0000256" key="1">
    <source>
        <dbReference type="ARBA" id="ARBA00004651"/>
    </source>
</evidence>
<evidence type="ECO:0000313" key="11">
    <source>
        <dbReference type="EMBL" id="PVD19238.1"/>
    </source>
</evidence>
<dbReference type="Gene3D" id="1.20.1070.10">
    <property type="entry name" value="Rhodopsin 7-helix transmembrane proteins"/>
    <property type="match status" value="1"/>
</dbReference>
<comment type="subcellular location">
    <subcellularLocation>
        <location evidence="1">Cell membrane</location>
        <topology evidence="1">Multi-pass membrane protein</topology>
    </subcellularLocation>
</comment>
<evidence type="ECO:0000256" key="2">
    <source>
        <dbReference type="ARBA" id="ARBA00022475"/>
    </source>
</evidence>
<protein>
    <recommendedName>
        <fullName evidence="10">G-protein coupled receptors family 1 profile domain-containing protein</fullName>
    </recommendedName>
</protein>
<dbReference type="InterPro" id="IPR019427">
    <property type="entry name" value="7TM_GPCR_serpentine_rcpt_Srw"/>
</dbReference>
<feature type="domain" description="G-protein coupled receptors family 1 profile" evidence="10">
    <location>
        <begin position="37"/>
        <end position="232"/>
    </location>
</feature>
<dbReference type="PANTHER" id="PTHR24229">
    <property type="entry name" value="NEUROPEPTIDES RECEPTOR"/>
    <property type="match status" value="1"/>
</dbReference>
<dbReference type="GO" id="GO:0008528">
    <property type="term" value="F:G protein-coupled peptide receptor activity"/>
    <property type="evidence" value="ECO:0007669"/>
    <property type="project" value="InterPro"/>
</dbReference>
<dbReference type="EMBL" id="PZQS01000013">
    <property type="protein sequence ID" value="PVD19238.1"/>
    <property type="molecule type" value="Genomic_DNA"/>
</dbReference>
<evidence type="ECO:0000256" key="7">
    <source>
        <dbReference type="ARBA" id="ARBA00023170"/>
    </source>
</evidence>
<keyword evidence="7" id="KW-0675">Receptor</keyword>
<evidence type="ECO:0000256" key="4">
    <source>
        <dbReference type="ARBA" id="ARBA00022989"/>
    </source>
</evidence>
<evidence type="ECO:0000256" key="6">
    <source>
        <dbReference type="ARBA" id="ARBA00023136"/>
    </source>
</evidence>
<feature type="transmembrane region" description="Helical" evidence="9">
    <location>
        <begin position="168"/>
        <end position="189"/>
    </location>
</feature>
<keyword evidence="12" id="KW-1185">Reference proteome</keyword>
<evidence type="ECO:0000256" key="3">
    <source>
        <dbReference type="ARBA" id="ARBA00022692"/>
    </source>
</evidence>
<dbReference type="PANTHER" id="PTHR24229:SF40">
    <property type="entry name" value="ALLATOSTATIN C RECEPTOR 1-RELATED"/>
    <property type="match status" value="1"/>
</dbReference>
<dbReference type="SUPFAM" id="SSF81321">
    <property type="entry name" value="Family A G protein-coupled receptor-like"/>
    <property type="match status" value="1"/>
</dbReference>
<evidence type="ECO:0000256" key="5">
    <source>
        <dbReference type="ARBA" id="ARBA00023040"/>
    </source>
</evidence>
<dbReference type="InterPro" id="IPR017452">
    <property type="entry name" value="GPCR_Rhodpsn_7TM"/>
</dbReference>
<feature type="transmembrane region" description="Helical" evidence="9">
    <location>
        <begin position="126"/>
        <end position="147"/>
    </location>
</feature>
<feature type="transmembrane region" description="Helical" evidence="9">
    <location>
        <begin position="209"/>
        <end position="235"/>
    </location>
</feature>
<dbReference type="PROSITE" id="PS50262">
    <property type="entry name" value="G_PROTEIN_RECEP_F1_2"/>
    <property type="match status" value="1"/>
</dbReference>
<keyword evidence="2" id="KW-1003">Cell membrane</keyword>
<dbReference type="GO" id="GO:0005886">
    <property type="term" value="C:plasma membrane"/>
    <property type="evidence" value="ECO:0007669"/>
    <property type="project" value="UniProtKB-SubCell"/>
</dbReference>
<evidence type="ECO:0000256" key="9">
    <source>
        <dbReference type="SAM" id="Phobius"/>
    </source>
</evidence>
<evidence type="ECO:0000256" key="8">
    <source>
        <dbReference type="ARBA" id="ARBA00023224"/>
    </source>
</evidence>
<keyword evidence="4 9" id="KW-1133">Transmembrane helix</keyword>
<organism evidence="11 12">
    <name type="scientific">Pomacea canaliculata</name>
    <name type="common">Golden apple snail</name>
    <dbReference type="NCBI Taxonomy" id="400727"/>
    <lineage>
        <taxon>Eukaryota</taxon>
        <taxon>Metazoa</taxon>
        <taxon>Spiralia</taxon>
        <taxon>Lophotrochozoa</taxon>
        <taxon>Mollusca</taxon>
        <taxon>Gastropoda</taxon>
        <taxon>Caenogastropoda</taxon>
        <taxon>Architaenioglossa</taxon>
        <taxon>Ampullarioidea</taxon>
        <taxon>Ampullariidae</taxon>
        <taxon>Pomacea</taxon>
    </lineage>
</organism>
<evidence type="ECO:0000259" key="10">
    <source>
        <dbReference type="PROSITE" id="PS50262"/>
    </source>
</evidence>
<evidence type="ECO:0000313" key="12">
    <source>
        <dbReference type="Proteomes" id="UP000245119"/>
    </source>
</evidence>
<keyword evidence="3 9" id="KW-0812">Transmembrane</keyword>
<dbReference type="GO" id="GO:0042277">
    <property type="term" value="F:peptide binding"/>
    <property type="evidence" value="ECO:0007669"/>
    <property type="project" value="TreeGrafter"/>
</dbReference>
<dbReference type="Proteomes" id="UP000245119">
    <property type="component" value="Linkage Group LG13"/>
</dbReference>
<keyword evidence="6 9" id="KW-0472">Membrane</keyword>
<comment type="caution">
    <text evidence="11">The sequence shown here is derived from an EMBL/GenBank/DDBJ whole genome shotgun (WGS) entry which is preliminary data.</text>
</comment>
<keyword evidence="5" id="KW-0297">G-protein coupled receptor</keyword>
<dbReference type="OrthoDB" id="6070345at2759"/>
<accession>A0A2T7NDI6</accession>
<sequence length="282" mass="31636">MTCHLEKEVNTRKHCAYSPSPCVHPDIIAIIANLVSTLISVDRCVHIALPLQVQSLVSRRGFWVIFGVASLALACSGQIIVFSYDTACAYYSDSQVEPTWLVIPSTFYLDNKAFLDILDTVVMNSVVPILSLAVTAVTTTITVVKLNHAMKWRNRCSSSSKLSREEIGLTRMLVVISGIYIACVSPRVLTSLTRLLVPDYRPWTRLCNLVVVMETFVNALVAINSVINFFVYISLGSKFKQTLRSLVFVVTKCNWKTAIEMRIMNAYYYGQQRDNPHVASER</sequence>
<keyword evidence="8" id="KW-0807">Transducer</keyword>
<reference evidence="11 12" key="1">
    <citation type="submission" date="2018-04" db="EMBL/GenBank/DDBJ databases">
        <title>The genome of golden apple snail Pomacea canaliculata provides insight into stress tolerance and invasive adaptation.</title>
        <authorList>
            <person name="Liu C."/>
            <person name="Liu B."/>
            <person name="Ren Y."/>
            <person name="Zhang Y."/>
            <person name="Wang H."/>
            <person name="Li S."/>
            <person name="Jiang F."/>
            <person name="Yin L."/>
            <person name="Zhang G."/>
            <person name="Qian W."/>
            <person name="Fan W."/>
        </authorList>
    </citation>
    <scope>NUCLEOTIDE SEQUENCE [LARGE SCALE GENOMIC DNA]</scope>
    <source>
        <strain evidence="11">SZHN2017</strain>
        <tissue evidence="11">Muscle</tissue>
    </source>
</reference>
<gene>
    <name evidence="11" type="ORF">C0Q70_19724</name>
</gene>
<dbReference type="GO" id="GO:0043005">
    <property type="term" value="C:neuron projection"/>
    <property type="evidence" value="ECO:0007669"/>
    <property type="project" value="TreeGrafter"/>
</dbReference>
<dbReference type="Pfam" id="PF10324">
    <property type="entry name" value="7TM_GPCR_Srw"/>
    <property type="match status" value="1"/>
</dbReference>
<feature type="transmembrane region" description="Helical" evidence="9">
    <location>
        <begin position="61"/>
        <end position="84"/>
    </location>
</feature>